<dbReference type="PANTHER" id="PTHR43133:SF39">
    <property type="entry name" value="SIMILAR TO RNA POLYMERASE SIGMA-E FACTOR"/>
    <property type="match status" value="1"/>
</dbReference>
<reference evidence="5 6" key="1">
    <citation type="submission" date="2019-02" db="EMBL/GenBank/DDBJ databases">
        <title>Deep-cultivation of Planctomycetes and their phenomic and genomic characterization uncovers novel biology.</title>
        <authorList>
            <person name="Wiegand S."/>
            <person name="Jogler M."/>
            <person name="Boedeker C."/>
            <person name="Pinto D."/>
            <person name="Vollmers J."/>
            <person name="Rivas-Marin E."/>
            <person name="Kohn T."/>
            <person name="Peeters S.H."/>
            <person name="Heuer A."/>
            <person name="Rast P."/>
            <person name="Oberbeckmann S."/>
            <person name="Bunk B."/>
            <person name="Jeske O."/>
            <person name="Meyerdierks A."/>
            <person name="Storesund J.E."/>
            <person name="Kallscheuer N."/>
            <person name="Luecker S."/>
            <person name="Lage O.M."/>
            <person name="Pohl T."/>
            <person name="Merkel B.J."/>
            <person name="Hornburger P."/>
            <person name="Mueller R.-W."/>
            <person name="Bruemmer F."/>
            <person name="Labrenz M."/>
            <person name="Spormann A.M."/>
            <person name="Op den Camp H."/>
            <person name="Overmann J."/>
            <person name="Amann R."/>
            <person name="Jetten M.S.M."/>
            <person name="Mascher T."/>
            <person name="Medema M.H."/>
            <person name="Devos D.P."/>
            <person name="Kaster A.-K."/>
            <person name="Ovreas L."/>
            <person name="Rohde M."/>
            <person name="Galperin M.Y."/>
            <person name="Jogler C."/>
        </authorList>
    </citation>
    <scope>NUCLEOTIDE SEQUENCE [LARGE SCALE GENOMIC DNA]</scope>
    <source>
        <strain evidence="5 6">Mal4</strain>
    </source>
</reference>
<keyword evidence="6" id="KW-1185">Reference proteome</keyword>
<dbReference type="EMBL" id="CP036275">
    <property type="protein sequence ID" value="QDU39569.1"/>
    <property type="molecule type" value="Genomic_DNA"/>
</dbReference>
<protein>
    <submittedName>
        <fullName evidence="5">ECF sigma factor</fullName>
    </submittedName>
</protein>
<dbReference type="InterPro" id="IPR011517">
    <property type="entry name" value="RNA_pol_sigma70_ECF-like"/>
</dbReference>
<gene>
    <name evidence="5" type="ORF">Mal4_39140</name>
</gene>
<keyword evidence="3" id="KW-0804">Transcription</keyword>
<dbReference type="InterPro" id="IPR036388">
    <property type="entry name" value="WH-like_DNA-bd_sf"/>
</dbReference>
<proteinExistence type="predicted"/>
<evidence type="ECO:0000256" key="1">
    <source>
        <dbReference type="ARBA" id="ARBA00023015"/>
    </source>
</evidence>
<dbReference type="InterPro" id="IPR053812">
    <property type="entry name" value="HTH_Sigma70_ECF-like"/>
</dbReference>
<sequence length="188" mass="20906">MVNGSSGKRANLPATGRSSAEMLPFVYDELRKLARFRMSQEPHGHTLQATALVHEVFLRLRSCGGSDNWDSRGHFLAAAAEAMRRILVERARRKQTLKRGGGWQRGSLDHLCEASDVSPAELLALDESLTRLAEEHPEKVELVKLRFFTGLTIQESAEALGVSVSTANNYWAFARSWLHLEMSESAAD</sequence>
<dbReference type="NCBIfam" id="TIGR02999">
    <property type="entry name" value="Sig-70_X6"/>
    <property type="match status" value="1"/>
</dbReference>
<dbReference type="PANTHER" id="PTHR43133">
    <property type="entry name" value="RNA POLYMERASE ECF-TYPE SIGMA FACTO"/>
    <property type="match status" value="1"/>
</dbReference>
<dbReference type="Gene3D" id="1.10.10.10">
    <property type="entry name" value="Winged helix-like DNA-binding domain superfamily/Winged helix DNA-binding domain"/>
    <property type="match status" value="1"/>
</dbReference>
<evidence type="ECO:0000256" key="2">
    <source>
        <dbReference type="ARBA" id="ARBA00023082"/>
    </source>
</evidence>
<accession>A0A517ZAW3</accession>
<name>A0A517ZAW3_9PLAN</name>
<keyword evidence="2" id="KW-0731">Sigma factor</keyword>
<dbReference type="Proteomes" id="UP000320496">
    <property type="component" value="Chromosome"/>
</dbReference>
<dbReference type="KEGG" id="mri:Mal4_39140"/>
<dbReference type="OrthoDB" id="278371at2"/>
<keyword evidence="1" id="KW-0805">Transcription regulation</keyword>
<dbReference type="AlphaFoldDB" id="A0A517ZAW3"/>
<organism evidence="5 6">
    <name type="scientific">Maioricimonas rarisocia</name>
    <dbReference type="NCBI Taxonomy" id="2528026"/>
    <lineage>
        <taxon>Bacteria</taxon>
        <taxon>Pseudomonadati</taxon>
        <taxon>Planctomycetota</taxon>
        <taxon>Planctomycetia</taxon>
        <taxon>Planctomycetales</taxon>
        <taxon>Planctomycetaceae</taxon>
        <taxon>Maioricimonas</taxon>
    </lineage>
</organism>
<dbReference type="RefSeq" id="WP_145370741.1">
    <property type="nucleotide sequence ID" value="NZ_CP036275.1"/>
</dbReference>
<dbReference type="InterPro" id="IPR013324">
    <property type="entry name" value="RNA_pol_sigma_r3/r4-like"/>
</dbReference>
<evidence type="ECO:0000259" key="4">
    <source>
        <dbReference type="Pfam" id="PF07638"/>
    </source>
</evidence>
<dbReference type="InterPro" id="IPR039425">
    <property type="entry name" value="RNA_pol_sigma-70-like"/>
</dbReference>
<evidence type="ECO:0000313" key="6">
    <source>
        <dbReference type="Proteomes" id="UP000320496"/>
    </source>
</evidence>
<evidence type="ECO:0000256" key="3">
    <source>
        <dbReference type="ARBA" id="ARBA00023163"/>
    </source>
</evidence>
<evidence type="ECO:0000313" key="5">
    <source>
        <dbReference type="EMBL" id="QDU39569.1"/>
    </source>
</evidence>
<dbReference type="SUPFAM" id="SSF88659">
    <property type="entry name" value="Sigma3 and sigma4 domains of RNA polymerase sigma factors"/>
    <property type="match status" value="1"/>
</dbReference>
<dbReference type="Pfam" id="PF07638">
    <property type="entry name" value="Sigma70_ECF"/>
    <property type="match status" value="1"/>
</dbReference>
<dbReference type="GO" id="GO:0016987">
    <property type="term" value="F:sigma factor activity"/>
    <property type="evidence" value="ECO:0007669"/>
    <property type="project" value="UniProtKB-KW"/>
</dbReference>
<feature type="domain" description="RNA polymerase sigma-70 ECF-like HTH" evidence="4">
    <location>
        <begin position="19"/>
        <end position="183"/>
    </location>
</feature>